<protein>
    <submittedName>
        <fullName evidence="1">15421_t:CDS:1</fullName>
    </submittedName>
</protein>
<accession>A0ACA9QD93</accession>
<evidence type="ECO:0000313" key="1">
    <source>
        <dbReference type="EMBL" id="CAG8746822.1"/>
    </source>
</evidence>
<sequence length="174" mass="19724">RGYTPGKLLLNVRVKQKTVGTTPVSVLIIELSKASGTQNQYETDVFYEFLMDPRNLNKDFAIQDLRVGEGKLEVKGHSVTIPRDAYHNIIPPVEVGTPLIDNYTRPSDADIDNADDATFNNYVRDYNRIQIGSPGVPTTKTKQGFKDDLKRFWAQFEKTVNAQIPELNKLRQQI</sequence>
<comment type="caution">
    <text evidence="1">The sequence shown here is derived from an EMBL/GenBank/DDBJ whole genome shotgun (WGS) entry which is preliminary data.</text>
</comment>
<organism evidence="1 2">
    <name type="scientific">Cetraspora pellucida</name>
    <dbReference type="NCBI Taxonomy" id="1433469"/>
    <lineage>
        <taxon>Eukaryota</taxon>
        <taxon>Fungi</taxon>
        <taxon>Fungi incertae sedis</taxon>
        <taxon>Mucoromycota</taxon>
        <taxon>Glomeromycotina</taxon>
        <taxon>Glomeromycetes</taxon>
        <taxon>Diversisporales</taxon>
        <taxon>Gigasporaceae</taxon>
        <taxon>Cetraspora</taxon>
    </lineage>
</organism>
<dbReference type="Proteomes" id="UP000789366">
    <property type="component" value="Unassembled WGS sequence"/>
</dbReference>
<proteinExistence type="predicted"/>
<reference evidence="1" key="1">
    <citation type="submission" date="2021-06" db="EMBL/GenBank/DDBJ databases">
        <authorList>
            <person name="Kallberg Y."/>
            <person name="Tangrot J."/>
            <person name="Rosling A."/>
        </authorList>
    </citation>
    <scope>NUCLEOTIDE SEQUENCE</scope>
    <source>
        <strain evidence="1">28 12/20/2015</strain>
    </source>
</reference>
<feature type="non-terminal residue" evidence="1">
    <location>
        <position position="174"/>
    </location>
</feature>
<gene>
    <name evidence="1" type="ORF">SPELUC_LOCUS14187</name>
</gene>
<keyword evidence="2" id="KW-1185">Reference proteome</keyword>
<name>A0ACA9QD93_9GLOM</name>
<dbReference type="EMBL" id="CAJVPW010040743">
    <property type="protein sequence ID" value="CAG8746822.1"/>
    <property type="molecule type" value="Genomic_DNA"/>
</dbReference>
<feature type="non-terminal residue" evidence="1">
    <location>
        <position position="1"/>
    </location>
</feature>
<evidence type="ECO:0000313" key="2">
    <source>
        <dbReference type="Proteomes" id="UP000789366"/>
    </source>
</evidence>